<proteinExistence type="predicted"/>
<evidence type="ECO:0000313" key="3">
    <source>
        <dbReference type="EMBL" id="MFI6500545.1"/>
    </source>
</evidence>
<feature type="domain" description="HTH marR-type" evidence="2">
    <location>
        <begin position="50"/>
        <end position="154"/>
    </location>
</feature>
<dbReference type="InterPro" id="IPR036388">
    <property type="entry name" value="WH-like_DNA-bd_sf"/>
</dbReference>
<accession>A0ABW7YX89</accession>
<dbReference type="Gene3D" id="1.10.10.10">
    <property type="entry name" value="Winged helix-like DNA-binding domain superfamily/Winged helix DNA-binding domain"/>
    <property type="match status" value="1"/>
</dbReference>
<feature type="region of interest" description="Disordered" evidence="1">
    <location>
        <begin position="1"/>
        <end position="21"/>
    </location>
</feature>
<dbReference type="SMART" id="SM00347">
    <property type="entry name" value="HTH_MARR"/>
    <property type="match status" value="1"/>
</dbReference>
<sequence>MAADEGSVRRAAVTVSQDEAEEQGRQVLRAHEATWALWAVLRTADEARHAMAKDLGLPYTDALALEHVLSADTPIGPGELGRRLGVSTASATVLVDRLVAGGRLVRHPDLHDGRRRVLQAAEQARKDAITAMTPLLRTLDAATARLDDGTTAAVVAYLRDIAEAQRDYSRSSRVR</sequence>
<dbReference type="InterPro" id="IPR039422">
    <property type="entry name" value="MarR/SlyA-like"/>
</dbReference>
<dbReference type="InterPro" id="IPR036390">
    <property type="entry name" value="WH_DNA-bd_sf"/>
</dbReference>
<gene>
    <name evidence="3" type="ORF">ACIBG2_24425</name>
</gene>
<comment type="caution">
    <text evidence="3">The sequence shown here is derived from an EMBL/GenBank/DDBJ whole genome shotgun (WGS) entry which is preliminary data.</text>
</comment>
<dbReference type="SUPFAM" id="SSF46785">
    <property type="entry name" value="Winged helix' DNA-binding domain"/>
    <property type="match status" value="1"/>
</dbReference>
<evidence type="ECO:0000256" key="1">
    <source>
        <dbReference type="SAM" id="MobiDB-lite"/>
    </source>
</evidence>
<dbReference type="EMBL" id="JBITGY010000006">
    <property type="protein sequence ID" value="MFI6500545.1"/>
    <property type="molecule type" value="Genomic_DNA"/>
</dbReference>
<reference evidence="3 4" key="1">
    <citation type="submission" date="2024-10" db="EMBL/GenBank/DDBJ databases">
        <title>The Natural Products Discovery Center: Release of the First 8490 Sequenced Strains for Exploring Actinobacteria Biosynthetic Diversity.</title>
        <authorList>
            <person name="Kalkreuter E."/>
            <person name="Kautsar S.A."/>
            <person name="Yang D."/>
            <person name="Bader C.D."/>
            <person name="Teijaro C.N."/>
            <person name="Fluegel L."/>
            <person name="Davis C.M."/>
            <person name="Simpson J.R."/>
            <person name="Lauterbach L."/>
            <person name="Steele A.D."/>
            <person name="Gui C."/>
            <person name="Meng S."/>
            <person name="Li G."/>
            <person name="Viehrig K."/>
            <person name="Ye F."/>
            <person name="Su P."/>
            <person name="Kiefer A.F."/>
            <person name="Nichols A."/>
            <person name="Cepeda A.J."/>
            <person name="Yan W."/>
            <person name="Fan B."/>
            <person name="Jiang Y."/>
            <person name="Adhikari A."/>
            <person name="Zheng C.-J."/>
            <person name="Schuster L."/>
            <person name="Cowan T.M."/>
            <person name="Smanski M.J."/>
            <person name="Chevrette M.G."/>
            <person name="De Carvalho L.P.S."/>
            <person name="Shen B."/>
        </authorList>
    </citation>
    <scope>NUCLEOTIDE SEQUENCE [LARGE SCALE GENOMIC DNA]</scope>
    <source>
        <strain evidence="3 4">NPDC050545</strain>
    </source>
</reference>
<dbReference type="InterPro" id="IPR000835">
    <property type="entry name" value="HTH_MarR-typ"/>
</dbReference>
<dbReference type="Proteomes" id="UP001612741">
    <property type="component" value="Unassembled WGS sequence"/>
</dbReference>
<dbReference type="RefSeq" id="WP_397084506.1">
    <property type="nucleotide sequence ID" value="NZ_JBITGY010000006.1"/>
</dbReference>
<protein>
    <submittedName>
        <fullName evidence="3">MarR family winged helix-turn-helix transcriptional regulator</fullName>
    </submittedName>
</protein>
<evidence type="ECO:0000313" key="4">
    <source>
        <dbReference type="Proteomes" id="UP001612741"/>
    </source>
</evidence>
<organism evidence="3 4">
    <name type="scientific">Nonomuraea typhae</name>
    <dbReference type="NCBI Taxonomy" id="2603600"/>
    <lineage>
        <taxon>Bacteria</taxon>
        <taxon>Bacillati</taxon>
        <taxon>Actinomycetota</taxon>
        <taxon>Actinomycetes</taxon>
        <taxon>Streptosporangiales</taxon>
        <taxon>Streptosporangiaceae</taxon>
        <taxon>Nonomuraea</taxon>
    </lineage>
</organism>
<dbReference type="Pfam" id="PF12802">
    <property type="entry name" value="MarR_2"/>
    <property type="match status" value="1"/>
</dbReference>
<keyword evidence="4" id="KW-1185">Reference proteome</keyword>
<dbReference type="PANTHER" id="PTHR33164">
    <property type="entry name" value="TRANSCRIPTIONAL REGULATOR, MARR FAMILY"/>
    <property type="match status" value="1"/>
</dbReference>
<evidence type="ECO:0000259" key="2">
    <source>
        <dbReference type="SMART" id="SM00347"/>
    </source>
</evidence>
<name>A0ABW7YX89_9ACTN</name>
<dbReference type="PANTHER" id="PTHR33164:SF106">
    <property type="entry name" value="TRANSCRIPTIONAL REGULATORY PROTEIN"/>
    <property type="match status" value="1"/>
</dbReference>